<sequence>MHKHSHLNVLQFKMNTVTSEIYKETNFQPIKSTNGKVVSKFQFRYPSDETTAANTCPLLDKDGDIVVKRRNRQNFDLGIIEIEHSEATELRLVGLQVWRGALLLADFCFHKRHEFVNKQILELGAGVGLTSIAAAIYVPKVFCTDVDMGGILPLIQANICRNQKLLQLRGQINVLECDFKMPFAQYSQELIKAIDESDVVVAADVIYDDDLTDAFIQVLDNIFAREIVTRHKKNIYIALEKRYVFTVSELEAVAPMFEYFLKKSVHKRWRFDYIHTDFPQYFQYERCKHLILLEITNSG</sequence>
<reference evidence="1" key="1">
    <citation type="submission" date="2020-05" db="UniProtKB">
        <authorList>
            <consortium name="EnsemblMetazoa"/>
        </authorList>
    </citation>
    <scope>IDENTIFICATION</scope>
    <source>
        <strain evidence="1">Yale</strain>
    </source>
</reference>
<dbReference type="InterPro" id="IPR029063">
    <property type="entry name" value="SAM-dependent_MTases_sf"/>
</dbReference>
<keyword evidence="2" id="KW-1185">Reference proteome</keyword>
<accession>A0A1B0FBM2</accession>
<evidence type="ECO:0000313" key="1">
    <source>
        <dbReference type="EnsemblMetazoa" id="GMOY000941-PA"/>
    </source>
</evidence>
<proteinExistence type="predicted"/>
<dbReference type="InterPro" id="IPR019410">
    <property type="entry name" value="Methyltransf_16"/>
</dbReference>
<dbReference type="EnsemblMetazoa" id="GMOY000941-RA">
    <property type="protein sequence ID" value="GMOY000941-PA"/>
    <property type="gene ID" value="GMOY000941"/>
</dbReference>
<name>A0A1B0FBM2_GLOMM</name>
<dbReference type="GO" id="GO:0005634">
    <property type="term" value="C:nucleus"/>
    <property type="evidence" value="ECO:0007669"/>
    <property type="project" value="TreeGrafter"/>
</dbReference>
<dbReference type="CDD" id="cd02440">
    <property type="entry name" value="AdoMet_MTases"/>
    <property type="match status" value="1"/>
</dbReference>
<dbReference type="Proteomes" id="UP000092444">
    <property type="component" value="Unassembled WGS sequence"/>
</dbReference>
<dbReference type="InterPro" id="IPR038899">
    <property type="entry name" value="METTL22"/>
</dbReference>
<dbReference type="PhylomeDB" id="A0A1B0FBM2"/>
<dbReference type="SUPFAM" id="SSF53335">
    <property type="entry name" value="S-adenosyl-L-methionine-dependent methyltransferases"/>
    <property type="match status" value="1"/>
</dbReference>
<evidence type="ECO:0000313" key="2">
    <source>
        <dbReference type="Proteomes" id="UP000092444"/>
    </source>
</evidence>
<dbReference type="Gene3D" id="3.40.50.150">
    <property type="entry name" value="Vaccinia Virus protein VP39"/>
    <property type="match status" value="1"/>
</dbReference>
<protein>
    <recommendedName>
        <fullName evidence="3">Methyltransferase-like protein 22</fullName>
    </recommendedName>
</protein>
<dbReference type="PANTHER" id="PTHR23108:SF0">
    <property type="entry name" value="METHYLTRANSFERASE-LIKE PROTEIN 22"/>
    <property type="match status" value="1"/>
</dbReference>
<organism evidence="1 2">
    <name type="scientific">Glossina morsitans morsitans</name>
    <name type="common">Savannah tsetse fly</name>
    <dbReference type="NCBI Taxonomy" id="37546"/>
    <lineage>
        <taxon>Eukaryota</taxon>
        <taxon>Metazoa</taxon>
        <taxon>Ecdysozoa</taxon>
        <taxon>Arthropoda</taxon>
        <taxon>Hexapoda</taxon>
        <taxon>Insecta</taxon>
        <taxon>Pterygota</taxon>
        <taxon>Neoptera</taxon>
        <taxon>Endopterygota</taxon>
        <taxon>Diptera</taxon>
        <taxon>Brachycera</taxon>
        <taxon>Muscomorpha</taxon>
        <taxon>Hippoboscoidea</taxon>
        <taxon>Glossinidae</taxon>
        <taxon>Glossina</taxon>
    </lineage>
</organism>
<dbReference type="AlphaFoldDB" id="A0A1B0FBM2"/>
<dbReference type="PANTHER" id="PTHR23108">
    <property type="entry name" value="METHYLTRANSFERASE-RELATED"/>
    <property type="match status" value="1"/>
</dbReference>
<dbReference type="VEuPathDB" id="VectorBase:GMOY000941"/>
<dbReference type="Pfam" id="PF10294">
    <property type="entry name" value="Methyltransf_16"/>
    <property type="match status" value="1"/>
</dbReference>
<dbReference type="GO" id="GO:0008276">
    <property type="term" value="F:protein methyltransferase activity"/>
    <property type="evidence" value="ECO:0007669"/>
    <property type="project" value="InterPro"/>
</dbReference>
<evidence type="ECO:0008006" key="3">
    <source>
        <dbReference type="Google" id="ProtNLM"/>
    </source>
</evidence>
<dbReference type="STRING" id="37546.A0A1B0FBM2"/>
<dbReference type="EMBL" id="CCAG010008960">
    <property type="status" value="NOT_ANNOTATED_CDS"/>
    <property type="molecule type" value="Genomic_DNA"/>
</dbReference>